<evidence type="ECO:0000256" key="3">
    <source>
        <dbReference type="SAM" id="SignalP"/>
    </source>
</evidence>
<dbReference type="Pfam" id="PF02822">
    <property type="entry name" value="Antistasin"/>
    <property type="match status" value="1"/>
</dbReference>
<dbReference type="InterPro" id="IPR004094">
    <property type="entry name" value="Antistasin-like"/>
</dbReference>
<keyword evidence="7" id="KW-1185">Reference proteome</keyword>
<dbReference type="AlphaFoldDB" id="A0A814KH43"/>
<dbReference type="SUPFAM" id="SSF57262">
    <property type="entry name" value="Leech antihemostatic proteins"/>
    <property type="match status" value="1"/>
</dbReference>
<dbReference type="SMART" id="SM00217">
    <property type="entry name" value="WAP"/>
    <property type="match status" value="1"/>
</dbReference>
<keyword evidence="2" id="KW-0722">Serine protease inhibitor</keyword>
<evidence type="ECO:0000313" key="7">
    <source>
        <dbReference type="Proteomes" id="UP000663828"/>
    </source>
</evidence>
<dbReference type="Gene3D" id="2.10.22.10">
    <property type="entry name" value="Antistasin, domain 1"/>
    <property type="match status" value="1"/>
</dbReference>
<gene>
    <name evidence="6" type="ORF">EDS130_LOCUS31360</name>
    <name evidence="5" type="ORF">XAT740_LOCUS15775</name>
</gene>
<proteinExistence type="predicted"/>
<dbReference type="PROSITE" id="PS51390">
    <property type="entry name" value="WAP"/>
    <property type="match status" value="1"/>
</dbReference>
<reference evidence="5" key="1">
    <citation type="submission" date="2021-02" db="EMBL/GenBank/DDBJ databases">
        <authorList>
            <person name="Nowell W R."/>
        </authorList>
    </citation>
    <scope>NUCLEOTIDE SEQUENCE</scope>
</reference>
<dbReference type="InterPro" id="IPR008197">
    <property type="entry name" value="WAP_dom"/>
</dbReference>
<sequence>MTLLNIIFIVCAATTVTFAARTPSEPNAITCMIYCPYGFRRNADGQSMCACKKSPCDGEEAPLDGYFCGRGFNRRECPSTHQCKVAPNDAYAVCCPRAQQTSKLSISPIKMGSCPVPPSGMMGICIARCTDDNDCPGAQKCCGGCPRQCTKPVLA</sequence>
<dbReference type="EMBL" id="CAJNOJ010000229">
    <property type="protein sequence ID" value="CAF1315105.1"/>
    <property type="molecule type" value="Genomic_DNA"/>
</dbReference>
<feature type="chain" id="PRO_5035684632" description="WAP domain-containing protein" evidence="3">
    <location>
        <begin position="20"/>
        <end position="155"/>
    </location>
</feature>
<protein>
    <recommendedName>
        <fullName evidence="4">WAP domain-containing protein</fullName>
    </recommendedName>
</protein>
<accession>A0A814KH43</accession>
<keyword evidence="1" id="KW-0646">Protease inhibitor</keyword>
<comment type="caution">
    <text evidence="5">The sequence shown here is derived from an EMBL/GenBank/DDBJ whole genome shotgun (WGS) entry which is preliminary data.</text>
</comment>
<evidence type="ECO:0000256" key="1">
    <source>
        <dbReference type="ARBA" id="ARBA00022690"/>
    </source>
</evidence>
<dbReference type="InterPro" id="IPR011061">
    <property type="entry name" value="Hirudin/antistatin"/>
</dbReference>
<feature type="domain" description="WAP" evidence="4">
    <location>
        <begin position="106"/>
        <end position="153"/>
    </location>
</feature>
<evidence type="ECO:0000259" key="4">
    <source>
        <dbReference type="PROSITE" id="PS51390"/>
    </source>
</evidence>
<dbReference type="GO" id="GO:0005576">
    <property type="term" value="C:extracellular region"/>
    <property type="evidence" value="ECO:0007669"/>
    <property type="project" value="InterPro"/>
</dbReference>
<dbReference type="GO" id="GO:0004867">
    <property type="term" value="F:serine-type endopeptidase inhibitor activity"/>
    <property type="evidence" value="ECO:0007669"/>
    <property type="project" value="UniProtKB-KW"/>
</dbReference>
<feature type="signal peptide" evidence="3">
    <location>
        <begin position="1"/>
        <end position="19"/>
    </location>
</feature>
<dbReference type="EMBL" id="CAJNOR010000986">
    <property type="protein sequence ID" value="CAF1051070.1"/>
    <property type="molecule type" value="Genomic_DNA"/>
</dbReference>
<dbReference type="Pfam" id="PF00095">
    <property type="entry name" value="WAP"/>
    <property type="match status" value="1"/>
</dbReference>
<dbReference type="SUPFAM" id="SSF57256">
    <property type="entry name" value="Elafin-like"/>
    <property type="match status" value="1"/>
</dbReference>
<dbReference type="Proteomes" id="UP000663852">
    <property type="component" value="Unassembled WGS sequence"/>
</dbReference>
<evidence type="ECO:0000256" key="2">
    <source>
        <dbReference type="ARBA" id="ARBA00022900"/>
    </source>
</evidence>
<evidence type="ECO:0000313" key="6">
    <source>
        <dbReference type="EMBL" id="CAF1315105.1"/>
    </source>
</evidence>
<organism evidence="5 7">
    <name type="scientific">Adineta ricciae</name>
    <name type="common">Rotifer</name>
    <dbReference type="NCBI Taxonomy" id="249248"/>
    <lineage>
        <taxon>Eukaryota</taxon>
        <taxon>Metazoa</taxon>
        <taxon>Spiralia</taxon>
        <taxon>Gnathifera</taxon>
        <taxon>Rotifera</taxon>
        <taxon>Eurotatoria</taxon>
        <taxon>Bdelloidea</taxon>
        <taxon>Adinetida</taxon>
        <taxon>Adinetidae</taxon>
        <taxon>Adineta</taxon>
    </lineage>
</organism>
<dbReference type="Proteomes" id="UP000663828">
    <property type="component" value="Unassembled WGS sequence"/>
</dbReference>
<dbReference type="Gene3D" id="4.10.75.10">
    <property type="entry name" value="Elafin-like"/>
    <property type="match status" value="1"/>
</dbReference>
<keyword evidence="3" id="KW-0732">Signal</keyword>
<dbReference type="OrthoDB" id="4473401at2759"/>
<evidence type="ECO:0000313" key="5">
    <source>
        <dbReference type="EMBL" id="CAF1051070.1"/>
    </source>
</evidence>
<name>A0A814KH43_ADIRI</name>
<dbReference type="InterPro" id="IPR036645">
    <property type="entry name" value="Elafin-like_sf"/>
</dbReference>